<proteinExistence type="predicted"/>
<dbReference type="Proteomes" id="UP000199320">
    <property type="component" value="Unassembled WGS sequence"/>
</dbReference>
<dbReference type="EMBL" id="FOIC01000007">
    <property type="protein sequence ID" value="SET49340.1"/>
    <property type="molecule type" value="Genomic_DNA"/>
</dbReference>
<dbReference type="PANTHER" id="PTHR35902">
    <property type="entry name" value="S-LAYER DOMAIN-LIKE PROTEIN-RELATED"/>
    <property type="match status" value="1"/>
</dbReference>
<keyword evidence="2" id="KW-1133">Transmembrane helix</keyword>
<accession>A0A1I0EUU3</accession>
<feature type="transmembrane region" description="Helical" evidence="2">
    <location>
        <begin position="504"/>
        <end position="525"/>
    </location>
</feature>
<keyword evidence="4" id="KW-1185">Reference proteome</keyword>
<keyword evidence="2" id="KW-0812">Transmembrane</keyword>
<evidence type="ECO:0000256" key="2">
    <source>
        <dbReference type="SAM" id="Phobius"/>
    </source>
</evidence>
<sequence length="529" mass="56000">MVVLLTTAGVGPAIAQQSSGQVVGQPDISIDTSAGKLAPGTSVAIPLSITNRGQIDRAGPQQYESRVTTARGMTMTFQDGQSPIEVNSGPVAVGNVPTGTRDVSPVEITVPEKLEPGVYELPVEYEYAYTRVAEFNTQSAEYADLTRTRTATLTIEVDDKPQFEVVDVDSDAQIGDRKDVSITLENTGTEPARDASVTARSGTGQLSFGTGQSQSSTGYVGAWEPGEAKTVTYRTSLTPDAPHRSYAADVTVAYTDTNGIDQTSEQLTAGISTAAEQSFALENVSSTLRVGEDGEIMGTVTNTGPNAVDSTVVRFTDQDSPNVIPIEQSVAVGALEAGESASFELPIEVSGEAEAGSKSFDFGVQYRNSDDEKRQYDKLSVVTAVAPERDQFAVDIEETTIGAGNEQALTVEVTNNLNQTVTDVEARIFADDPLSTGDDDTGYVESLKPGESVTMSFELSASESATEKTYPVSFDFRYDDERGNSQLSNTIRVPMSVSSSDGGGFPLTSTLVVGSLVAGAVGVLWRRRD</sequence>
<feature type="compositionally biased region" description="Low complexity" evidence="1">
    <location>
        <begin position="201"/>
        <end position="218"/>
    </location>
</feature>
<dbReference type="STRING" id="392421.SAMN04488694_107131"/>
<organism evidence="3 4">
    <name type="scientific">Natrinema hispanicum</name>
    <dbReference type="NCBI Taxonomy" id="392421"/>
    <lineage>
        <taxon>Archaea</taxon>
        <taxon>Methanobacteriati</taxon>
        <taxon>Methanobacteriota</taxon>
        <taxon>Stenosarchaea group</taxon>
        <taxon>Halobacteria</taxon>
        <taxon>Halobacteriales</taxon>
        <taxon>Natrialbaceae</taxon>
        <taxon>Natrinema</taxon>
    </lineage>
</organism>
<feature type="region of interest" description="Disordered" evidence="1">
    <location>
        <begin position="191"/>
        <end position="221"/>
    </location>
</feature>
<dbReference type="Gene3D" id="2.60.40.10">
    <property type="entry name" value="Immunoglobulins"/>
    <property type="match status" value="2"/>
</dbReference>
<dbReference type="AlphaFoldDB" id="A0A1I0EUU3"/>
<keyword evidence="2" id="KW-0472">Membrane</keyword>
<dbReference type="RefSeq" id="WP_254799174.1">
    <property type="nucleotide sequence ID" value="NZ_FOIC01000007.1"/>
</dbReference>
<name>A0A1I0EUU3_9EURY</name>
<protein>
    <submittedName>
        <fullName evidence="3">Sialidase-1</fullName>
    </submittedName>
</protein>
<dbReference type="InterPro" id="IPR013783">
    <property type="entry name" value="Ig-like_fold"/>
</dbReference>
<evidence type="ECO:0000313" key="3">
    <source>
        <dbReference type="EMBL" id="SET49340.1"/>
    </source>
</evidence>
<evidence type="ECO:0000256" key="1">
    <source>
        <dbReference type="SAM" id="MobiDB-lite"/>
    </source>
</evidence>
<dbReference type="PANTHER" id="PTHR35902:SF3">
    <property type="entry name" value="NPCBM-ASSOCIATED, NEW3 DOMAIN OF ALPHA-GALACTOSIDASE"/>
    <property type="match status" value="1"/>
</dbReference>
<evidence type="ECO:0000313" key="4">
    <source>
        <dbReference type="Proteomes" id="UP000199320"/>
    </source>
</evidence>
<reference evidence="4" key="1">
    <citation type="submission" date="2016-10" db="EMBL/GenBank/DDBJ databases">
        <authorList>
            <person name="Varghese N."/>
            <person name="Submissions S."/>
        </authorList>
    </citation>
    <scope>NUCLEOTIDE SEQUENCE [LARGE SCALE GENOMIC DNA]</scope>
    <source>
        <strain evidence="4">CDM_6</strain>
    </source>
</reference>
<gene>
    <name evidence="3" type="ORF">SAMN04488694_107131</name>
</gene>